<evidence type="ECO:0000256" key="2">
    <source>
        <dbReference type="ARBA" id="ARBA00007783"/>
    </source>
</evidence>
<dbReference type="OrthoDB" id="9808686at2"/>
<protein>
    <recommendedName>
        <fullName evidence="8">Transport permease protein</fullName>
    </recommendedName>
</protein>
<organism evidence="10 12">
    <name type="scientific">Orrella dioscoreae</name>
    <dbReference type="NCBI Taxonomy" id="1851544"/>
    <lineage>
        <taxon>Bacteria</taxon>
        <taxon>Pseudomonadati</taxon>
        <taxon>Pseudomonadota</taxon>
        <taxon>Betaproteobacteria</taxon>
        <taxon>Burkholderiales</taxon>
        <taxon>Alcaligenaceae</taxon>
        <taxon>Orrella</taxon>
    </lineage>
</organism>
<dbReference type="PANTHER" id="PTHR30294:SF44">
    <property type="entry name" value="MULTIDRUG ABC TRANSPORTER PERMEASE YBHR-RELATED"/>
    <property type="match status" value="1"/>
</dbReference>
<keyword evidence="6 8" id="KW-1133">Transmembrane helix</keyword>
<evidence type="ECO:0000256" key="4">
    <source>
        <dbReference type="ARBA" id="ARBA00022475"/>
    </source>
</evidence>
<feature type="transmembrane region" description="Helical" evidence="8">
    <location>
        <begin position="257"/>
        <end position="281"/>
    </location>
</feature>
<dbReference type="EMBL" id="FLRC01000011">
    <property type="protein sequence ID" value="SBT24642.1"/>
    <property type="molecule type" value="Genomic_DNA"/>
</dbReference>
<dbReference type="Pfam" id="PF12698">
    <property type="entry name" value="ABC2_membrane_3"/>
    <property type="match status" value="1"/>
</dbReference>
<reference evidence="10 12" key="1">
    <citation type="submission" date="2016-06" db="EMBL/GenBank/DDBJ databases">
        <authorList>
            <person name="Kjaerup R.B."/>
            <person name="Dalgaard T.S."/>
            <person name="Juul-Madsen H.R."/>
        </authorList>
    </citation>
    <scope>NUCLEOTIDE SEQUENCE [LARGE SCALE GENOMIC DNA]</scope>
    <source>
        <strain evidence="10">Orrdi1</strain>
    </source>
</reference>
<dbReference type="Proteomes" id="UP000078558">
    <property type="component" value="Chromosome I"/>
</dbReference>
<comment type="caution">
    <text evidence="8">Lacks conserved residue(s) required for the propagation of feature annotation.</text>
</comment>
<feature type="transmembrane region" description="Helical" evidence="8">
    <location>
        <begin position="179"/>
        <end position="201"/>
    </location>
</feature>
<evidence type="ECO:0000313" key="12">
    <source>
        <dbReference type="Proteomes" id="UP000078558"/>
    </source>
</evidence>
<keyword evidence="7 8" id="KW-0472">Membrane</keyword>
<evidence type="ECO:0000256" key="7">
    <source>
        <dbReference type="ARBA" id="ARBA00023136"/>
    </source>
</evidence>
<comment type="subcellular location">
    <subcellularLocation>
        <location evidence="8">Cell inner membrane</location>
        <topology evidence="8">Multi-pass membrane protein</topology>
    </subcellularLocation>
    <subcellularLocation>
        <location evidence="1">Cell membrane</location>
        <topology evidence="1">Multi-pass membrane protein</topology>
    </subcellularLocation>
</comment>
<dbReference type="InterPro" id="IPR013525">
    <property type="entry name" value="ABC2_TM"/>
</dbReference>
<dbReference type="Gene3D" id="3.40.1710.10">
    <property type="entry name" value="abc type-2 transporter like domain"/>
    <property type="match status" value="1"/>
</dbReference>
<dbReference type="AlphaFoldDB" id="A0A1C3JZF6"/>
<proteinExistence type="inferred from homology"/>
<evidence type="ECO:0000256" key="3">
    <source>
        <dbReference type="ARBA" id="ARBA00022448"/>
    </source>
</evidence>
<dbReference type="EMBL" id="LT907988">
    <property type="protein sequence ID" value="SOE50319.1"/>
    <property type="molecule type" value="Genomic_DNA"/>
</dbReference>
<evidence type="ECO:0000259" key="9">
    <source>
        <dbReference type="PROSITE" id="PS51012"/>
    </source>
</evidence>
<accession>A0A1C3JZF6</accession>
<dbReference type="PROSITE" id="PS51012">
    <property type="entry name" value="ABC_TM2"/>
    <property type="match status" value="1"/>
</dbReference>
<comment type="similarity">
    <text evidence="2 8">Belongs to the ABC-2 integral membrane protein family.</text>
</comment>
<dbReference type="GO" id="GO:0043190">
    <property type="term" value="C:ATP-binding cassette (ABC) transporter complex"/>
    <property type="evidence" value="ECO:0007669"/>
    <property type="project" value="InterPro"/>
</dbReference>
<dbReference type="InterPro" id="IPR051449">
    <property type="entry name" value="ABC-2_transporter_component"/>
</dbReference>
<keyword evidence="3 8" id="KW-0813">Transport</keyword>
<evidence type="ECO:0000313" key="10">
    <source>
        <dbReference type="EMBL" id="SBT24642.1"/>
    </source>
</evidence>
<dbReference type="RefSeq" id="WP_067751135.1">
    <property type="nucleotide sequence ID" value="NZ_LT907988.1"/>
</dbReference>
<dbReference type="GO" id="GO:0140359">
    <property type="term" value="F:ABC-type transporter activity"/>
    <property type="evidence" value="ECO:0007669"/>
    <property type="project" value="InterPro"/>
</dbReference>
<dbReference type="PANTHER" id="PTHR30294">
    <property type="entry name" value="MEMBRANE COMPONENT OF ABC TRANSPORTER YHHJ-RELATED"/>
    <property type="match status" value="1"/>
</dbReference>
<feature type="transmembrane region" description="Helical" evidence="8">
    <location>
        <begin position="349"/>
        <end position="367"/>
    </location>
</feature>
<dbReference type="STRING" id="1851544.ODI_02712"/>
<evidence type="ECO:0000256" key="1">
    <source>
        <dbReference type="ARBA" id="ARBA00004651"/>
    </source>
</evidence>
<feature type="transmembrane region" description="Helical" evidence="8">
    <location>
        <begin position="227"/>
        <end position="251"/>
    </location>
</feature>
<evidence type="ECO:0000256" key="6">
    <source>
        <dbReference type="ARBA" id="ARBA00022989"/>
    </source>
</evidence>
<dbReference type="InterPro" id="IPR047817">
    <property type="entry name" value="ABC2_TM_bact-type"/>
</dbReference>
<dbReference type="PRINTS" id="PR00164">
    <property type="entry name" value="ABC2TRNSPORT"/>
</dbReference>
<feature type="transmembrane region" description="Helical" evidence="8">
    <location>
        <begin position="288"/>
        <end position="306"/>
    </location>
</feature>
<name>A0A1C3JZF6_9BURK</name>
<keyword evidence="12" id="KW-1185">Reference proteome</keyword>
<feature type="domain" description="ABC transmembrane type-2" evidence="9">
    <location>
        <begin position="139"/>
        <end position="370"/>
    </location>
</feature>
<dbReference type="KEGG" id="odi:ODI_R2639"/>
<keyword evidence="4 8" id="KW-1003">Cell membrane</keyword>
<keyword evidence="5 8" id="KW-0812">Transmembrane</keyword>
<dbReference type="InterPro" id="IPR000412">
    <property type="entry name" value="ABC_2_transport"/>
</dbReference>
<gene>
    <name evidence="10" type="ORF">ODI_02712</name>
    <name evidence="11" type="ORF">ODI_R2639</name>
</gene>
<evidence type="ECO:0000256" key="8">
    <source>
        <dbReference type="RuleBase" id="RU361157"/>
    </source>
</evidence>
<reference evidence="11 12" key="2">
    <citation type="submission" date="2017-08" db="EMBL/GenBank/DDBJ databases">
        <authorList>
            <person name="de Groot N.N."/>
        </authorList>
    </citation>
    <scope>NUCLEOTIDE SEQUENCE [LARGE SCALE GENOMIC DNA]</scope>
    <source>
        <strain evidence="11">Orrdi1</strain>
    </source>
</reference>
<evidence type="ECO:0000256" key="5">
    <source>
        <dbReference type="ARBA" id="ARBA00022692"/>
    </source>
</evidence>
<sequence length="372" mass="40561">MRAFFAFLQHLGNLCHKEFLAIFKDPSSRVVLVIPPILQALLFGYGATYDLTNVPYAVLDQSRGAYSTELMARLDGTGVFHRVATLQSSRQIAEPVDAGDALLVIHIPPDFERKLTSGEPAPLQIILDGRNSTTAGAAAGQIRTIVDDFNRRHGMGTQLPVSVTARAWHNPNLETRWNIVPGLIASLSMMQTMMLAALAVAREREQGTFDQLLVTPYTPMMILAGKALPAIAIGLLQSSLILAIALYWFAIPLSGNLLVLYAGLTLFTIAVVGIGLSVSALSANMQQAMLYTFVLLMPLVLLSGLATPVRNMPEALQIATYVNPLRFAIDLVRRVYLEGASWSLVWPDFIPFIGIAAVTLPLAAWLFRHKLA</sequence>
<evidence type="ECO:0000313" key="11">
    <source>
        <dbReference type="EMBL" id="SOE50319.1"/>
    </source>
</evidence>